<organism evidence="1 2">
    <name type="scientific">Bacillus salacetis</name>
    <dbReference type="NCBI Taxonomy" id="2315464"/>
    <lineage>
        <taxon>Bacteria</taxon>
        <taxon>Bacillati</taxon>
        <taxon>Bacillota</taxon>
        <taxon>Bacilli</taxon>
        <taxon>Bacillales</taxon>
        <taxon>Bacillaceae</taxon>
        <taxon>Bacillus</taxon>
    </lineage>
</organism>
<evidence type="ECO:0000313" key="1">
    <source>
        <dbReference type="EMBL" id="RIW33235.1"/>
    </source>
</evidence>
<dbReference type="OrthoDB" id="150993at2"/>
<dbReference type="Proteomes" id="UP000265801">
    <property type="component" value="Unassembled WGS sequence"/>
</dbReference>
<protein>
    <submittedName>
        <fullName evidence="1">DUF2071 domain-containing protein</fullName>
    </submittedName>
</protein>
<dbReference type="InterPro" id="IPR023375">
    <property type="entry name" value="ADC_dom_sf"/>
</dbReference>
<dbReference type="InterPro" id="IPR018644">
    <property type="entry name" value="DUF2071"/>
</dbReference>
<gene>
    <name evidence="1" type="ORF">D3H55_11285</name>
</gene>
<dbReference type="PANTHER" id="PTHR39186">
    <property type="entry name" value="DUF2071 FAMILY PROTEIN"/>
    <property type="match status" value="1"/>
</dbReference>
<keyword evidence="2" id="KW-1185">Reference proteome</keyword>
<dbReference type="PANTHER" id="PTHR39186:SF1">
    <property type="entry name" value="DUF2071 DOMAIN-CONTAINING PROTEIN"/>
    <property type="match status" value="1"/>
</dbReference>
<reference evidence="1 2" key="1">
    <citation type="submission" date="2018-09" db="EMBL/GenBank/DDBJ databases">
        <title>Bacillus saliacetes sp. nov., isolated from Thai shrimp paste (Ka-pi).</title>
        <authorList>
            <person name="Daroonpunt R."/>
            <person name="Tanasupawat S."/>
            <person name="Yiamsombut S."/>
        </authorList>
    </citation>
    <scope>NUCLEOTIDE SEQUENCE [LARGE SCALE GENOMIC DNA]</scope>
    <source>
        <strain evidence="1 2">SKP7-4</strain>
    </source>
</reference>
<dbReference type="Gene3D" id="2.40.400.10">
    <property type="entry name" value="Acetoacetate decarboxylase-like"/>
    <property type="match status" value="1"/>
</dbReference>
<accession>A0A3A1QX52</accession>
<name>A0A3A1QX52_9BACI</name>
<proteinExistence type="predicted"/>
<dbReference type="RefSeq" id="WP_119547022.1">
    <property type="nucleotide sequence ID" value="NZ_QXIR01000014.1"/>
</dbReference>
<dbReference type="EMBL" id="QXIR01000014">
    <property type="protein sequence ID" value="RIW33235.1"/>
    <property type="molecule type" value="Genomic_DNA"/>
</dbReference>
<dbReference type="Pfam" id="PF09844">
    <property type="entry name" value="DUF2071"/>
    <property type="match status" value="1"/>
</dbReference>
<dbReference type="SUPFAM" id="SSF160104">
    <property type="entry name" value="Acetoacetate decarboxylase-like"/>
    <property type="match status" value="1"/>
</dbReference>
<comment type="caution">
    <text evidence="1">The sequence shown here is derived from an EMBL/GenBank/DDBJ whole genome shotgun (WGS) entry which is preliminary data.</text>
</comment>
<dbReference type="AlphaFoldDB" id="A0A3A1QX52"/>
<sequence>MNEAGRGWLLKQTWEHLLFLHWEVPADVLEDKIPRELELDTFQGSAWVGIVPFAVNHMRGRGLPEIPFARSYLECNVRTYVTYKGDPGVYFFSLDANHLPVTAGARKFFHLPYYQAEMKMAAEKGSIHFSTRRIQKGTNAESLWIEYTPGAPLPEKKNPLTNWLTERYCLWTVKDGEVYKGEIAHETWKLHEAESVIHEQSLWQAGISNNQNVHLCCAPKQTAFLWPVRRIGQ</sequence>
<evidence type="ECO:0000313" key="2">
    <source>
        <dbReference type="Proteomes" id="UP000265801"/>
    </source>
</evidence>